<dbReference type="Gene3D" id="2.10.300.10">
    <property type="entry name" value="Porin MspA ribbon domain"/>
    <property type="match status" value="1"/>
</dbReference>
<proteinExistence type="predicted"/>
<comment type="caution">
    <text evidence="2">The sequence shown here is derived from an EMBL/GenBank/DDBJ whole genome shotgun (WGS) entry which is preliminary data.</text>
</comment>
<name>A0ABU4BRU2_RHOGO</name>
<evidence type="ECO:0000313" key="2">
    <source>
        <dbReference type="EMBL" id="MDV6266942.1"/>
    </source>
</evidence>
<dbReference type="InterPro" id="IPR036435">
    <property type="entry name" value="Leukocidin/porin_MspA_sf"/>
</dbReference>
<reference evidence="2 3" key="1">
    <citation type="submission" date="2023-10" db="EMBL/GenBank/DDBJ databases">
        <title>Development of a sustainable strategy for remediation of hydrocarbon-contaminated territories based on the waste exchange concept.</title>
        <authorList>
            <person name="Krivoruchko A."/>
        </authorList>
    </citation>
    <scope>NUCLEOTIDE SEQUENCE [LARGE SCALE GENOMIC DNA]</scope>
    <source>
        <strain evidence="2 3">IEGM 1203</strain>
    </source>
</reference>
<dbReference type="InterPro" id="IPR015286">
    <property type="entry name" value="Porin_fam_mycobact-type"/>
</dbReference>
<dbReference type="RefSeq" id="WP_317541207.1">
    <property type="nucleotide sequence ID" value="NZ_JAWLKB010000004.1"/>
</dbReference>
<accession>A0ABU4BRU2</accession>
<keyword evidence="3" id="KW-1185">Reference proteome</keyword>
<evidence type="ECO:0000313" key="3">
    <source>
        <dbReference type="Proteomes" id="UP001185927"/>
    </source>
</evidence>
<keyword evidence="1" id="KW-0732">Signal</keyword>
<dbReference type="SUPFAM" id="SSF56959">
    <property type="entry name" value="Leukocidin-like"/>
    <property type="match status" value="1"/>
</dbReference>
<dbReference type="Proteomes" id="UP001185927">
    <property type="component" value="Unassembled WGS sequence"/>
</dbReference>
<gene>
    <name evidence="2" type="ORF">R3Q16_10030</name>
</gene>
<sequence length="231" mass="23584">MGVSRVGGTFGTRLRIGVVGVAAVLAIALSSATASGGIDNASSIVDSTGNRIEVLQSNTFIHTVAPLDSSPLSIEFFHDGVASVKIDGPGAEGFTGTKLTIGYQIGYPIALTDATVVLNSPNLDWALTSDNQLNIGIVPDPTLDLTVGNTAGIGGNIIPSQELGFNLAPGGITDAPLLVDQLFDGPQATVRWSGVHGYVQGVIGPVTIRPYAKAVTSSGDTVVTYGAPQRL</sequence>
<evidence type="ECO:0000256" key="1">
    <source>
        <dbReference type="ARBA" id="ARBA00022729"/>
    </source>
</evidence>
<dbReference type="Gene3D" id="2.60.40.1650">
    <property type="entry name" value="Porin MspA (Ig-like beta-sandwich domain)"/>
    <property type="match status" value="1"/>
</dbReference>
<dbReference type="Pfam" id="PF09203">
    <property type="entry name" value="MspA"/>
    <property type="match status" value="1"/>
</dbReference>
<protein>
    <submittedName>
        <fullName evidence="2">MspA family porin</fullName>
    </submittedName>
</protein>
<dbReference type="EMBL" id="JAWLKB010000004">
    <property type="protein sequence ID" value="MDV6266942.1"/>
    <property type="molecule type" value="Genomic_DNA"/>
</dbReference>
<organism evidence="2 3">
    <name type="scientific">Rhodococcus globerulus</name>
    <dbReference type="NCBI Taxonomy" id="33008"/>
    <lineage>
        <taxon>Bacteria</taxon>
        <taxon>Bacillati</taxon>
        <taxon>Actinomycetota</taxon>
        <taxon>Actinomycetes</taxon>
        <taxon>Mycobacteriales</taxon>
        <taxon>Nocardiaceae</taxon>
        <taxon>Rhodococcus</taxon>
    </lineage>
</organism>